<evidence type="ECO:0000313" key="5">
    <source>
        <dbReference type="Proteomes" id="UP001183607"/>
    </source>
</evidence>
<gene>
    <name evidence="4" type="ORF">RM574_00175</name>
</gene>
<evidence type="ECO:0000259" key="3">
    <source>
        <dbReference type="Pfam" id="PF01648"/>
    </source>
</evidence>
<dbReference type="InterPro" id="IPR037143">
    <property type="entry name" value="4-PPantetheinyl_Trfase_dom_sf"/>
</dbReference>
<evidence type="ECO:0000313" key="4">
    <source>
        <dbReference type="EMBL" id="MDT0413897.1"/>
    </source>
</evidence>
<dbReference type="Pfam" id="PF01648">
    <property type="entry name" value="ACPS"/>
    <property type="match status" value="1"/>
</dbReference>
<feature type="domain" description="4'-phosphopantetheinyl transferase" evidence="3">
    <location>
        <begin position="160"/>
        <end position="261"/>
    </location>
</feature>
<evidence type="ECO:0000256" key="2">
    <source>
        <dbReference type="ARBA" id="ARBA00022679"/>
    </source>
</evidence>
<dbReference type="Gene3D" id="3.90.470.20">
    <property type="entry name" value="4'-phosphopantetheinyl transferase domain"/>
    <property type="match status" value="2"/>
</dbReference>
<organism evidence="4 5">
    <name type="scientific">Streptomyces evansiae</name>
    <dbReference type="NCBI Taxonomy" id="3075535"/>
    <lineage>
        <taxon>Bacteria</taxon>
        <taxon>Bacillati</taxon>
        <taxon>Actinomycetota</taxon>
        <taxon>Actinomycetes</taxon>
        <taxon>Kitasatosporales</taxon>
        <taxon>Streptomycetaceae</taxon>
        <taxon>Streptomyces</taxon>
    </lineage>
</organism>
<dbReference type="EMBL" id="JAVRER010000001">
    <property type="protein sequence ID" value="MDT0413897.1"/>
    <property type="molecule type" value="Genomic_DNA"/>
</dbReference>
<accession>A0ABD5DZS1</accession>
<dbReference type="GO" id="GO:0016740">
    <property type="term" value="F:transferase activity"/>
    <property type="evidence" value="ECO:0007669"/>
    <property type="project" value="UniProtKB-KW"/>
</dbReference>
<reference evidence="5" key="1">
    <citation type="submission" date="2023-07" db="EMBL/GenBank/DDBJ databases">
        <title>30 novel species of actinomycetes from the DSMZ collection.</title>
        <authorList>
            <person name="Nouioui I."/>
        </authorList>
    </citation>
    <scope>NUCLEOTIDE SEQUENCE [LARGE SCALE GENOMIC DNA]</scope>
    <source>
        <strain evidence="5">DSM 41982</strain>
    </source>
</reference>
<keyword evidence="2 4" id="KW-0808">Transferase</keyword>
<name>A0ABD5DZS1_9ACTN</name>
<dbReference type="InterPro" id="IPR050559">
    <property type="entry name" value="P-Pant_transferase_sf"/>
</dbReference>
<comment type="similarity">
    <text evidence="1">Belongs to the P-Pant transferase superfamily. Gsp/Sfp/HetI/AcpT family.</text>
</comment>
<dbReference type="PANTHER" id="PTHR12215">
    <property type="entry name" value="PHOSPHOPANTETHEINE TRANSFERASE"/>
    <property type="match status" value="1"/>
</dbReference>
<dbReference type="AlphaFoldDB" id="A0ABD5DZS1"/>
<dbReference type="Proteomes" id="UP001183607">
    <property type="component" value="Unassembled WGS sequence"/>
</dbReference>
<protein>
    <submittedName>
        <fullName evidence="4">4'-phosphopantetheinyl transferase superfamily protein</fullName>
    </submittedName>
</protein>
<evidence type="ECO:0000256" key="1">
    <source>
        <dbReference type="ARBA" id="ARBA00010990"/>
    </source>
</evidence>
<comment type="caution">
    <text evidence="4">The sequence shown here is derived from an EMBL/GenBank/DDBJ whole genome shotgun (WGS) entry which is preliminary data.</text>
</comment>
<dbReference type="InterPro" id="IPR008278">
    <property type="entry name" value="4-PPantetheinyl_Trfase_dom"/>
</dbReference>
<sequence>MATPASPGTHTDDAAHTDHGAHIDHAADIRDVYVPASARAAVERLRADHETHVWWWRLREAVDPADYALLDEVERGRARRFHAARDAAAFTATRAGARRAVAALLGLPAHSVRFGRRICPGCGDSEHGPPAVVRPPVPLAVSLSRTTGCGVLAVRAGDWVGVDVEAYRPLGSDALAETVLTAAERRQLGAVAPGAAREEVFHRAWTRKEAVVKAVGLGLLGMPLNALDVAPGEAGPLTVGHVHEGRTTRWRVEDISLPGPWSASLARPADAAPGEVRVHAPV</sequence>
<dbReference type="PANTHER" id="PTHR12215:SF10">
    <property type="entry name" value="L-AMINOADIPATE-SEMIALDEHYDE DEHYDROGENASE-PHOSPHOPANTETHEINYL TRANSFERASE"/>
    <property type="match status" value="1"/>
</dbReference>
<dbReference type="SUPFAM" id="SSF56214">
    <property type="entry name" value="4'-phosphopantetheinyl transferase"/>
    <property type="match status" value="2"/>
</dbReference>
<dbReference type="RefSeq" id="WP_311676468.1">
    <property type="nucleotide sequence ID" value="NZ_JAVRER010000001.1"/>
</dbReference>
<proteinExistence type="inferred from homology"/>